<dbReference type="InterPro" id="IPR016152">
    <property type="entry name" value="PTrfase/Anion_transptr"/>
</dbReference>
<dbReference type="Gene3D" id="1.10.1790.10">
    <property type="entry name" value="PRD domain"/>
    <property type="match status" value="2"/>
</dbReference>
<keyword evidence="2" id="KW-0677">Repeat</keyword>
<evidence type="ECO:0000256" key="5">
    <source>
        <dbReference type="ARBA" id="ARBA00023163"/>
    </source>
</evidence>
<dbReference type="GO" id="GO:0008982">
    <property type="term" value="F:protein-N(PI)-phosphohistidine-sugar phosphotransferase activity"/>
    <property type="evidence" value="ECO:0007669"/>
    <property type="project" value="InterPro"/>
</dbReference>
<comment type="caution">
    <text evidence="9">The sequence shown here is derived from an EMBL/GenBank/DDBJ whole genome shotgun (WGS) entry which is preliminary data.</text>
</comment>
<dbReference type="InterPro" id="IPR050661">
    <property type="entry name" value="BglG_antiterminators"/>
</dbReference>
<reference evidence="9 10" key="1">
    <citation type="submission" date="2018-08" db="EMBL/GenBank/DDBJ databases">
        <title>A genome reference for cultivated species of the human gut microbiota.</title>
        <authorList>
            <person name="Zou Y."/>
            <person name="Xue W."/>
            <person name="Luo G."/>
        </authorList>
    </citation>
    <scope>NUCLEOTIDE SEQUENCE [LARGE SCALE GENOMIC DNA]</scope>
    <source>
        <strain evidence="9 10">AM25-6</strain>
    </source>
</reference>
<dbReference type="InterPro" id="IPR003501">
    <property type="entry name" value="PTS_EIIB_2/3"/>
</dbReference>
<dbReference type="CDD" id="cd05568">
    <property type="entry name" value="PTS_IIB_bgl_like"/>
    <property type="match status" value="1"/>
</dbReference>
<dbReference type="InterPro" id="IPR002178">
    <property type="entry name" value="PTS_EIIA_type-2_dom"/>
</dbReference>
<dbReference type="Gene3D" id="1.10.10.10">
    <property type="entry name" value="Winged helix-like DNA-binding domain superfamily/Winged helix DNA-binding domain"/>
    <property type="match status" value="1"/>
</dbReference>
<dbReference type="RefSeq" id="WP_117532488.1">
    <property type="nucleotide sequence ID" value="NZ_JANFYI010000001.1"/>
</dbReference>
<dbReference type="InterPro" id="IPR011608">
    <property type="entry name" value="PRD"/>
</dbReference>
<dbReference type="InterPro" id="IPR036095">
    <property type="entry name" value="PTS_EIIB-like_sf"/>
</dbReference>
<feature type="domain" description="PRD" evidence="8">
    <location>
        <begin position="207"/>
        <end position="312"/>
    </location>
</feature>
<feature type="domain" description="PTS EIIA type-2" evidence="6">
    <location>
        <begin position="569"/>
        <end position="712"/>
    </location>
</feature>
<dbReference type="SUPFAM" id="SSF52794">
    <property type="entry name" value="PTS system IIB component-like"/>
    <property type="match status" value="1"/>
</dbReference>
<dbReference type="Gene3D" id="3.40.50.2300">
    <property type="match status" value="1"/>
</dbReference>
<dbReference type="CDD" id="cd00211">
    <property type="entry name" value="PTS_IIA_fru"/>
    <property type="match status" value="1"/>
</dbReference>
<dbReference type="PROSITE" id="PS51372">
    <property type="entry name" value="PRD_2"/>
    <property type="match status" value="2"/>
</dbReference>
<dbReference type="InterPro" id="IPR036634">
    <property type="entry name" value="PRD_sf"/>
</dbReference>
<organism evidence="9 10">
    <name type="scientific">Anaerofustis stercorihominis</name>
    <dbReference type="NCBI Taxonomy" id="214853"/>
    <lineage>
        <taxon>Bacteria</taxon>
        <taxon>Bacillati</taxon>
        <taxon>Bacillota</taxon>
        <taxon>Clostridia</taxon>
        <taxon>Eubacteriales</taxon>
        <taxon>Eubacteriaceae</taxon>
        <taxon>Anaerofustis</taxon>
    </lineage>
</organism>
<proteinExistence type="predicted"/>
<keyword evidence="4" id="KW-0010">Activator</keyword>
<dbReference type="GO" id="GO:0009401">
    <property type="term" value="P:phosphoenolpyruvate-dependent sugar phosphotransferase system"/>
    <property type="evidence" value="ECO:0007669"/>
    <property type="project" value="InterPro"/>
</dbReference>
<name>A0A3E3DX69_9FIRM</name>
<dbReference type="Pfam" id="PF00359">
    <property type="entry name" value="PTS_EIIA_2"/>
    <property type="match status" value="1"/>
</dbReference>
<evidence type="ECO:0000259" key="6">
    <source>
        <dbReference type="PROSITE" id="PS51094"/>
    </source>
</evidence>
<dbReference type="PANTHER" id="PTHR30185">
    <property type="entry name" value="CRYPTIC BETA-GLUCOSIDE BGL OPERON ANTITERMINATOR"/>
    <property type="match status" value="1"/>
</dbReference>
<keyword evidence="3" id="KW-0805">Transcription regulation</keyword>
<dbReference type="SUPFAM" id="SSF63520">
    <property type="entry name" value="PTS-regulatory domain, PRD"/>
    <property type="match status" value="2"/>
</dbReference>
<dbReference type="InterPro" id="IPR013011">
    <property type="entry name" value="PTS_EIIB_2"/>
</dbReference>
<dbReference type="GO" id="GO:0006355">
    <property type="term" value="P:regulation of DNA-templated transcription"/>
    <property type="evidence" value="ECO:0007669"/>
    <property type="project" value="InterPro"/>
</dbReference>
<evidence type="ECO:0000313" key="9">
    <source>
        <dbReference type="EMBL" id="RGD73877.1"/>
    </source>
</evidence>
<feature type="domain" description="PRD" evidence="8">
    <location>
        <begin position="313"/>
        <end position="423"/>
    </location>
</feature>
<evidence type="ECO:0000256" key="3">
    <source>
        <dbReference type="ARBA" id="ARBA00023015"/>
    </source>
</evidence>
<dbReference type="PANTHER" id="PTHR30185:SF18">
    <property type="entry name" value="TRANSCRIPTIONAL REGULATOR MTLR"/>
    <property type="match status" value="1"/>
</dbReference>
<dbReference type="Proteomes" id="UP000261212">
    <property type="component" value="Unassembled WGS sequence"/>
</dbReference>
<evidence type="ECO:0000259" key="8">
    <source>
        <dbReference type="PROSITE" id="PS51372"/>
    </source>
</evidence>
<dbReference type="InterPro" id="IPR007737">
    <property type="entry name" value="Mga_HTH"/>
</dbReference>
<dbReference type="Pfam" id="PF00874">
    <property type="entry name" value="PRD"/>
    <property type="match status" value="2"/>
</dbReference>
<dbReference type="Pfam" id="PF02302">
    <property type="entry name" value="PTS_IIB"/>
    <property type="match status" value="1"/>
</dbReference>
<feature type="domain" description="PTS EIIB type-2" evidence="7">
    <location>
        <begin position="428"/>
        <end position="516"/>
    </location>
</feature>
<accession>A0A3E3DX69</accession>
<evidence type="ECO:0000256" key="4">
    <source>
        <dbReference type="ARBA" id="ARBA00023159"/>
    </source>
</evidence>
<gene>
    <name evidence="9" type="ORF">DW687_08870</name>
</gene>
<dbReference type="PROSITE" id="PS51099">
    <property type="entry name" value="PTS_EIIB_TYPE_2"/>
    <property type="match status" value="1"/>
</dbReference>
<evidence type="ECO:0000259" key="7">
    <source>
        <dbReference type="PROSITE" id="PS51099"/>
    </source>
</evidence>
<dbReference type="Gene3D" id="3.40.930.10">
    <property type="entry name" value="Mannitol-specific EII, Chain A"/>
    <property type="match status" value="1"/>
</dbReference>
<dbReference type="PROSITE" id="PS51094">
    <property type="entry name" value="PTS_EIIA_TYPE_2"/>
    <property type="match status" value="1"/>
</dbReference>
<protein>
    <submittedName>
        <fullName evidence="9">Transcription antiterminator</fullName>
    </submittedName>
</protein>
<keyword evidence="1" id="KW-0808">Transferase</keyword>
<evidence type="ECO:0000256" key="2">
    <source>
        <dbReference type="ARBA" id="ARBA00022737"/>
    </source>
</evidence>
<evidence type="ECO:0000313" key="10">
    <source>
        <dbReference type="Proteomes" id="UP000261212"/>
    </source>
</evidence>
<dbReference type="AlphaFoldDB" id="A0A3E3DX69"/>
<dbReference type="EMBL" id="QUSM01000004">
    <property type="protein sequence ID" value="RGD73877.1"/>
    <property type="molecule type" value="Genomic_DNA"/>
</dbReference>
<dbReference type="InterPro" id="IPR036388">
    <property type="entry name" value="WH-like_DNA-bd_sf"/>
</dbReference>
<dbReference type="Pfam" id="PF05043">
    <property type="entry name" value="Mga"/>
    <property type="match status" value="1"/>
</dbReference>
<evidence type="ECO:0000256" key="1">
    <source>
        <dbReference type="ARBA" id="ARBA00022679"/>
    </source>
</evidence>
<sequence length="720" mass="82831">MFLKRRELLILKSLMLADKGIKISYLTNKFKVSERMIRYDIDNINYFLKSINAFIDKDRNGNFILNIKEEDIAKLKEEINNFAVTDVYLTEEDRFNYIIIKLLTANNPITISSIAEELYVSRSSLNKTMKKVYEWFDEQGIDVISKTNYGILLNCSENKWRKAVIKLSNNKEHRGYFYSLLHKASNDSDDNYLNPTNYILPLYKEALFDEEDLYKIIDSISYLEDLLETKFDDSSYVSLLIHLAIAMKRLKKGNKILMSDEQLEQLKNEDEYSVSKSFAKYLNTIFDIDIPDEEIGYITIHLMGARRFFILANDDKELREIVIKIIDNVQRILNKSIDNKYINDLIKDLTVHLKPAISRLKNSLMIENPILGTIKGKYMDIFSAVEKSCFIIKEKYDIENIPDDEIAYITMHIGASLEKSRVIKSKKIKAITMCASGLGTSKMLSSRIQREFPMIEIIGEISIFDASRYRKADVIISTIDTYIKTEIPIIRVTPLLDNKDIKKIEDFLDIKRVVPNYEILGDLDNKIDIIVKAAKDNSTDLDEIKFKDDLYKILINNNNTGEEILPMLSELIDEKRISFYDAKNWEDAVREAGRLLVDTKCAKNGYVDKMVDTVKELGSYIVITKGIALPHARPEDGALKVAMSLVILNNPINFGNKNNDPVKAVFGLCAVDNHTHLRALSDLGKFAVNEDNFSTLVSLKSKKEISKYIKQICEESDKNE</sequence>
<keyword evidence="5" id="KW-0804">Transcription</keyword>
<dbReference type="SUPFAM" id="SSF55804">
    <property type="entry name" value="Phoshotransferase/anion transport protein"/>
    <property type="match status" value="1"/>
</dbReference>